<dbReference type="InterPro" id="IPR006015">
    <property type="entry name" value="Universal_stress_UspA"/>
</dbReference>
<proteinExistence type="inferred from homology"/>
<dbReference type="AlphaFoldDB" id="A0A2T0ZB94"/>
<dbReference type="SUPFAM" id="SSF52402">
    <property type="entry name" value="Adenine nucleotide alpha hydrolases-like"/>
    <property type="match status" value="1"/>
</dbReference>
<evidence type="ECO:0000256" key="1">
    <source>
        <dbReference type="ARBA" id="ARBA00008791"/>
    </source>
</evidence>
<dbReference type="PANTHER" id="PTHR46268:SF6">
    <property type="entry name" value="UNIVERSAL STRESS PROTEIN UP12"/>
    <property type="match status" value="1"/>
</dbReference>
<gene>
    <name evidence="3" type="ORF">CLV47_12528</name>
</gene>
<dbReference type="PANTHER" id="PTHR46268">
    <property type="entry name" value="STRESS RESPONSE PROTEIN NHAX"/>
    <property type="match status" value="1"/>
</dbReference>
<dbReference type="RefSeq" id="WP_106350908.1">
    <property type="nucleotide sequence ID" value="NZ_PVUE01000025.1"/>
</dbReference>
<evidence type="ECO:0000313" key="4">
    <source>
        <dbReference type="Proteomes" id="UP000237752"/>
    </source>
</evidence>
<dbReference type="InterPro" id="IPR006016">
    <property type="entry name" value="UspA"/>
</dbReference>
<organism evidence="3 4">
    <name type="scientific">Antricoccus suffuscus</name>
    <dbReference type="NCBI Taxonomy" id="1629062"/>
    <lineage>
        <taxon>Bacteria</taxon>
        <taxon>Bacillati</taxon>
        <taxon>Actinomycetota</taxon>
        <taxon>Actinomycetes</taxon>
        <taxon>Geodermatophilales</taxon>
        <taxon>Antricoccaceae</taxon>
        <taxon>Antricoccus</taxon>
    </lineage>
</organism>
<dbReference type="Gene3D" id="3.40.50.620">
    <property type="entry name" value="HUPs"/>
    <property type="match status" value="1"/>
</dbReference>
<evidence type="ECO:0000313" key="3">
    <source>
        <dbReference type="EMBL" id="PRZ33571.1"/>
    </source>
</evidence>
<accession>A0A2T0ZB94</accession>
<dbReference type="Pfam" id="PF00582">
    <property type="entry name" value="Usp"/>
    <property type="match status" value="1"/>
</dbReference>
<reference evidence="3 4" key="1">
    <citation type="submission" date="2018-03" db="EMBL/GenBank/DDBJ databases">
        <title>Genomic Encyclopedia of Archaeal and Bacterial Type Strains, Phase II (KMG-II): from individual species to whole genera.</title>
        <authorList>
            <person name="Goeker M."/>
        </authorList>
    </citation>
    <scope>NUCLEOTIDE SEQUENCE [LARGE SCALE GENOMIC DNA]</scope>
    <source>
        <strain evidence="3 4">DSM 100065</strain>
    </source>
</reference>
<dbReference type="OrthoDB" id="6174426at2"/>
<feature type="domain" description="UspA" evidence="2">
    <location>
        <begin position="7"/>
        <end position="140"/>
    </location>
</feature>
<dbReference type="PRINTS" id="PR01438">
    <property type="entry name" value="UNVRSLSTRESS"/>
</dbReference>
<dbReference type="InterPro" id="IPR014729">
    <property type="entry name" value="Rossmann-like_a/b/a_fold"/>
</dbReference>
<dbReference type="Proteomes" id="UP000237752">
    <property type="component" value="Unassembled WGS sequence"/>
</dbReference>
<comment type="similarity">
    <text evidence="1">Belongs to the universal stress protein A family.</text>
</comment>
<keyword evidence="4" id="KW-1185">Reference proteome</keyword>
<evidence type="ECO:0000259" key="2">
    <source>
        <dbReference type="Pfam" id="PF00582"/>
    </source>
</evidence>
<dbReference type="EMBL" id="PVUE01000025">
    <property type="protein sequence ID" value="PRZ33571.1"/>
    <property type="molecule type" value="Genomic_DNA"/>
</dbReference>
<sequence length="145" mass="14542">MAQGSGRIVVGVDGSGASVDAIKWAVAQAALTGASVEAIICWSVPVSFGVAMGAVETVDWESNSHEILDAALSEAIGDSGAVVTKKNVQGHPADVLVEASKGAELVVVGSRGHGGFVGAVLGSVSSHVVAHARCPVVVTRERDES</sequence>
<comment type="caution">
    <text evidence="3">The sequence shown here is derived from an EMBL/GenBank/DDBJ whole genome shotgun (WGS) entry which is preliminary data.</text>
</comment>
<protein>
    <submittedName>
        <fullName evidence="3">Nucleotide-binding universal stress UspA family protein</fullName>
    </submittedName>
</protein>
<name>A0A2T0ZB94_9ACTN</name>